<proteinExistence type="inferred from homology"/>
<keyword evidence="4" id="KW-0804">Transcription</keyword>
<comment type="similarity">
    <text evidence="1">Belongs to the LysR transcriptional regulatory family.</text>
</comment>
<evidence type="ECO:0000256" key="3">
    <source>
        <dbReference type="ARBA" id="ARBA00023125"/>
    </source>
</evidence>
<dbReference type="Gene3D" id="1.10.10.10">
    <property type="entry name" value="Winged helix-like DNA-binding domain superfamily/Winged helix DNA-binding domain"/>
    <property type="match status" value="1"/>
</dbReference>
<evidence type="ECO:0000256" key="1">
    <source>
        <dbReference type="ARBA" id="ARBA00009437"/>
    </source>
</evidence>
<feature type="domain" description="HTH lysR-type" evidence="5">
    <location>
        <begin position="5"/>
        <end position="62"/>
    </location>
</feature>
<dbReference type="Pfam" id="PF00126">
    <property type="entry name" value="HTH_1"/>
    <property type="match status" value="1"/>
</dbReference>
<sequence>MTSQITLKQLETLYWIARLGTFDRAAARLYTSQSAVSKRIAELERSSGIEIFDRSARGARMTPRGEELYEIAREMLEMQDRIQGLRTGEIDQPRHLRIGVTELTAMTWLPRLITGIQHRFGQTRLSPKVDMSRNLFAELEQDQLDLIIVPRMFSLPDFVSVPLREVGNTWMARRGLLDEDRVYSLLDLAEHPMLIQGRQSGSGLFYDKWMRNQGIRFPSTLVCDSMTALLGLVVAGLGISYLPNHCFQSLVEDGKLSIVQTDTPLPAVPYVAMYRQDRPHAFIHQVAEMARDCANFDQSYQA</sequence>
<keyword evidence="3" id="KW-0238">DNA-binding</keyword>
<comment type="caution">
    <text evidence="6">The sequence shown here is derived from an EMBL/GenBank/DDBJ whole genome shotgun (WGS) entry which is preliminary data.</text>
</comment>
<dbReference type="InterPro" id="IPR036388">
    <property type="entry name" value="WH-like_DNA-bd_sf"/>
</dbReference>
<evidence type="ECO:0000259" key="5">
    <source>
        <dbReference type="PROSITE" id="PS50931"/>
    </source>
</evidence>
<gene>
    <name evidence="6" type="ORF">GR170_16310</name>
</gene>
<dbReference type="Pfam" id="PF03466">
    <property type="entry name" value="LysR_substrate"/>
    <property type="match status" value="1"/>
</dbReference>
<dbReference type="SUPFAM" id="SSF46785">
    <property type="entry name" value="Winged helix' DNA-binding domain"/>
    <property type="match status" value="1"/>
</dbReference>
<accession>A0A6L7G5S7</accession>
<dbReference type="CDD" id="cd05466">
    <property type="entry name" value="PBP2_LTTR_substrate"/>
    <property type="match status" value="1"/>
</dbReference>
<name>A0A6L7G5S7_9RHOB</name>
<evidence type="ECO:0000313" key="6">
    <source>
        <dbReference type="EMBL" id="MXN19401.1"/>
    </source>
</evidence>
<dbReference type="RefSeq" id="WP_160895527.1">
    <property type="nucleotide sequence ID" value="NZ_WUMU01000018.1"/>
</dbReference>
<dbReference type="Proteomes" id="UP000477911">
    <property type="component" value="Unassembled WGS sequence"/>
</dbReference>
<dbReference type="AlphaFoldDB" id="A0A6L7G5S7"/>
<evidence type="ECO:0000256" key="4">
    <source>
        <dbReference type="ARBA" id="ARBA00023163"/>
    </source>
</evidence>
<dbReference type="InterPro" id="IPR005119">
    <property type="entry name" value="LysR_subst-bd"/>
</dbReference>
<keyword evidence="7" id="KW-1185">Reference proteome</keyword>
<dbReference type="InterPro" id="IPR036390">
    <property type="entry name" value="WH_DNA-bd_sf"/>
</dbReference>
<keyword evidence="2" id="KW-0805">Transcription regulation</keyword>
<protein>
    <submittedName>
        <fullName evidence="6">LysR family transcriptional regulator</fullName>
    </submittedName>
</protein>
<dbReference type="PRINTS" id="PR00039">
    <property type="entry name" value="HTHLYSR"/>
</dbReference>
<evidence type="ECO:0000256" key="2">
    <source>
        <dbReference type="ARBA" id="ARBA00023015"/>
    </source>
</evidence>
<reference evidence="6 7" key="1">
    <citation type="submission" date="2019-12" db="EMBL/GenBank/DDBJ databases">
        <authorList>
            <person name="Li M."/>
        </authorList>
    </citation>
    <scope>NUCLEOTIDE SEQUENCE [LARGE SCALE GENOMIC DNA]</scope>
    <source>
        <strain evidence="6 7">GBMRC 2024</strain>
    </source>
</reference>
<dbReference type="PANTHER" id="PTHR30126">
    <property type="entry name" value="HTH-TYPE TRANSCRIPTIONAL REGULATOR"/>
    <property type="match status" value="1"/>
</dbReference>
<dbReference type="Gene3D" id="3.40.190.10">
    <property type="entry name" value="Periplasmic binding protein-like II"/>
    <property type="match status" value="2"/>
</dbReference>
<dbReference type="SUPFAM" id="SSF53850">
    <property type="entry name" value="Periplasmic binding protein-like II"/>
    <property type="match status" value="1"/>
</dbReference>
<organism evidence="6 7">
    <name type="scientific">Pseudooceanicola albus</name>
    <dbReference type="NCBI Taxonomy" id="2692189"/>
    <lineage>
        <taxon>Bacteria</taxon>
        <taxon>Pseudomonadati</taxon>
        <taxon>Pseudomonadota</taxon>
        <taxon>Alphaproteobacteria</taxon>
        <taxon>Rhodobacterales</taxon>
        <taxon>Paracoccaceae</taxon>
        <taxon>Pseudooceanicola</taxon>
    </lineage>
</organism>
<dbReference type="GO" id="GO:0000976">
    <property type="term" value="F:transcription cis-regulatory region binding"/>
    <property type="evidence" value="ECO:0007669"/>
    <property type="project" value="TreeGrafter"/>
</dbReference>
<dbReference type="GO" id="GO:0003700">
    <property type="term" value="F:DNA-binding transcription factor activity"/>
    <property type="evidence" value="ECO:0007669"/>
    <property type="project" value="InterPro"/>
</dbReference>
<dbReference type="EMBL" id="WUMU01000018">
    <property type="protein sequence ID" value="MXN19401.1"/>
    <property type="molecule type" value="Genomic_DNA"/>
</dbReference>
<dbReference type="PROSITE" id="PS50931">
    <property type="entry name" value="HTH_LYSR"/>
    <property type="match status" value="1"/>
</dbReference>
<dbReference type="PANTHER" id="PTHR30126:SF77">
    <property type="entry name" value="TRANSCRIPTIONAL REGULATORY PROTEIN"/>
    <property type="match status" value="1"/>
</dbReference>
<evidence type="ECO:0000313" key="7">
    <source>
        <dbReference type="Proteomes" id="UP000477911"/>
    </source>
</evidence>
<dbReference type="InterPro" id="IPR000847">
    <property type="entry name" value="LysR_HTH_N"/>
</dbReference>